<sequence length="129" mass="14381">MNNKQFIHQALTEVLGTEIGSLDVVKKYFSEDYVQVVNGKKIDFNEFVTHLEVLKDATKSISITIKSIAEGDGCVHTQHIAQAVKKNGSKSEFEVFANFQLENGKILRCEELTRMISGDVSDDDLGSRT</sequence>
<proteinExistence type="predicted"/>
<evidence type="ECO:0000313" key="2">
    <source>
        <dbReference type="Proteomes" id="UP000078224"/>
    </source>
</evidence>
<dbReference type="InterPro" id="IPR032710">
    <property type="entry name" value="NTF2-like_dom_sf"/>
</dbReference>
<dbReference type="PATRIC" id="fig|1354272.4.peg.9"/>
<dbReference type="Gene3D" id="3.10.450.50">
    <property type="match status" value="1"/>
</dbReference>
<accession>A0A1B7K533</accession>
<protein>
    <recommendedName>
        <fullName evidence="3">SnoaL-like domain-containing protein</fullName>
    </recommendedName>
</protein>
<dbReference type="EMBL" id="LXEW01000001">
    <property type="protein sequence ID" value="OAT55260.1"/>
    <property type="molecule type" value="Genomic_DNA"/>
</dbReference>
<evidence type="ECO:0000313" key="1">
    <source>
        <dbReference type="EMBL" id="OAT55260.1"/>
    </source>
</evidence>
<dbReference type="OrthoDB" id="1256785at2"/>
<dbReference type="AlphaFoldDB" id="A0A1B7K533"/>
<organism evidence="1 2">
    <name type="scientific">Providencia heimbachae ATCC 35613</name>
    <dbReference type="NCBI Taxonomy" id="1354272"/>
    <lineage>
        <taxon>Bacteria</taxon>
        <taxon>Pseudomonadati</taxon>
        <taxon>Pseudomonadota</taxon>
        <taxon>Gammaproteobacteria</taxon>
        <taxon>Enterobacterales</taxon>
        <taxon>Morganellaceae</taxon>
        <taxon>Providencia</taxon>
    </lineage>
</organism>
<dbReference type="Proteomes" id="UP000078224">
    <property type="component" value="Unassembled WGS sequence"/>
</dbReference>
<evidence type="ECO:0008006" key="3">
    <source>
        <dbReference type="Google" id="ProtNLM"/>
    </source>
</evidence>
<dbReference type="RefSeq" id="WP_068444562.1">
    <property type="nucleotide sequence ID" value="NZ_LXEW01000001.1"/>
</dbReference>
<dbReference type="SUPFAM" id="SSF54427">
    <property type="entry name" value="NTF2-like"/>
    <property type="match status" value="1"/>
</dbReference>
<comment type="caution">
    <text evidence="1">The sequence shown here is derived from an EMBL/GenBank/DDBJ whole genome shotgun (WGS) entry which is preliminary data.</text>
</comment>
<keyword evidence="2" id="KW-1185">Reference proteome</keyword>
<reference evidence="1 2" key="1">
    <citation type="submission" date="2016-04" db="EMBL/GenBank/DDBJ databases">
        <title>ATOL: Assembling a taxonomically balanced genome-scale reconstruction of the evolutionary history of the Enterobacteriaceae.</title>
        <authorList>
            <person name="Plunkett G.III."/>
            <person name="Neeno-Eckwall E.C."/>
            <person name="Glasner J.D."/>
            <person name="Perna N.T."/>
        </authorList>
    </citation>
    <scope>NUCLEOTIDE SEQUENCE [LARGE SCALE GENOMIC DNA]</scope>
    <source>
        <strain evidence="1 2">ATCC 35613</strain>
    </source>
</reference>
<gene>
    <name evidence="1" type="ORF">M998_0009</name>
</gene>
<name>A0A1B7K533_9GAMM</name>